<comment type="caution">
    <text evidence="6">The sequence shown here is derived from an EMBL/GenBank/DDBJ whole genome shotgun (WGS) entry which is preliminary data.</text>
</comment>
<evidence type="ECO:0000313" key="7">
    <source>
        <dbReference type="Proteomes" id="UP000321721"/>
    </source>
</evidence>
<protein>
    <recommendedName>
        <fullName evidence="3">UDP-N-acetylglucosamine 2-epimerase (non-hydrolyzing)</fullName>
        <ecNumber evidence="3">5.1.3.14</ecNumber>
    </recommendedName>
</protein>
<dbReference type="InterPro" id="IPR003331">
    <property type="entry name" value="UDP_GlcNAc_Epimerase_2_dom"/>
</dbReference>
<dbReference type="NCBIfam" id="TIGR00236">
    <property type="entry name" value="wecB"/>
    <property type="match status" value="1"/>
</dbReference>
<dbReference type="AlphaFoldDB" id="A0A5C6RNC5"/>
<organism evidence="6 7">
    <name type="scientific">Vicingus serpentipes</name>
    <dbReference type="NCBI Taxonomy" id="1926625"/>
    <lineage>
        <taxon>Bacteria</taxon>
        <taxon>Pseudomonadati</taxon>
        <taxon>Bacteroidota</taxon>
        <taxon>Flavobacteriia</taxon>
        <taxon>Flavobacteriales</taxon>
        <taxon>Vicingaceae</taxon>
        <taxon>Vicingus</taxon>
    </lineage>
</organism>
<dbReference type="PANTHER" id="PTHR43174:SF2">
    <property type="entry name" value="UDP-N-ACETYLGLUCOSAMINE 2-EPIMERASE"/>
    <property type="match status" value="1"/>
</dbReference>
<evidence type="ECO:0000259" key="5">
    <source>
        <dbReference type="Pfam" id="PF02350"/>
    </source>
</evidence>
<evidence type="ECO:0000256" key="2">
    <source>
        <dbReference type="ARBA" id="ARBA00038209"/>
    </source>
</evidence>
<gene>
    <name evidence="6" type="ORF">FRY74_12615</name>
</gene>
<accession>A0A5C6RNC5</accession>
<dbReference type="SUPFAM" id="SSF53756">
    <property type="entry name" value="UDP-Glycosyltransferase/glycogen phosphorylase"/>
    <property type="match status" value="1"/>
</dbReference>
<dbReference type="EC" id="5.1.3.14" evidence="3"/>
<evidence type="ECO:0000313" key="6">
    <source>
        <dbReference type="EMBL" id="TXB63707.1"/>
    </source>
</evidence>
<dbReference type="Pfam" id="PF02350">
    <property type="entry name" value="Epimerase_2"/>
    <property type="match status" value="1"/>
</dbReference>
<dbReference type="GO" id="GO:0008761">
    <property type="term" value="F:UDP-N-acetylglucosamine 2-epimerase activity"/>
    <property type="evidence" value="ECO:0007669"/>
    <property type="project" value="UniProtKB-EC"/>
</dbReference>
<name>A0A5C6RNC5_9FLAO</name>
<evidence type="ECO:0000256" key="4">
    <source>
        <dbReference type="RuleBase" id="RU003513"/>
    </source>
</evidence>
<dbReference type="RefSeq" id="WP_147102171.1">
    <property type="nucleotide sequence ID" value="NZ_VOOS01000007.1"/>
</dbReference>
<sequence length="372" mass="41910">MSKNLLFIIGTRPELIKVFPIIQQLKKIGYPNYKIIATGQHKDLLTTYWKVFDITPDYELEIIKAGQNLTQLTSKAIVAIDDLLAKIKNEFSPDIIIAQGDTTTVMAAAMVAFYNQIKFAHIEAGLRSFNLNHPFPEEFNRKVASIVTDFHFAPTDVSKKNLIAENTTLSKIHVVGNTVIDTLHYFIHSNKLAQTEFSNIDLKKNLANIDDKLVLITCHRRENHHDLDELINAIEELSKKNADTIFIWPVHPNPNVKQRVETSNLSQLKNIIITAPLEYLDLLKVLQNCKIVISDSGGIQEEAPTFKVPVLILRETTERPEAVTLGISKLVGMNKNKIINSFNTFNPIFSQDFVNPYGDGNAAKKIVKILQG</sequence>
<comment type="similarity">
    <text evidence="2 4">Belongs to the UDP-N-acetylglucosamine 2-epimerase family.</text>
</comment>
<dbReference type="OrthoDB" id="9803238at2"/>
<dbReference type="Gene3D" id="3.40.50.2000">
    <property type="entry name" value="Glycogen Phosphorylase B"/>
    <property type="match status" value="2"/>
</dbReference>
<keyword evidence="7" id="KW-1185">Reference proteome</keyword>
<feature type="domain" description="UDP-N-acetylglucosamine 2-epimerase" evidence="5">
    <location>
        <begin position="32"/>
        <end position="370"/>
    </location>
</feature>
<evidence type="ECO:0000256" key="3">
    <source>
        <dbReference type="ARBA" id="ARBA00038858"/>
    </source>
</evidence>
<dbReference type="EMBL" id="VOOS01000007">
    <property type="protein sequence ID" value="TXB63707.1"/>
    <property type="molecule type" value="Genomic_DNA"/>
</dbReference>
<dbReference type="Proteomes" id="UP000321721">
    <property type="component" value="Unassembled WGS sequence"/>
</dbReference>
<dbReference type="InterPro" id="IPR029767">
    <property type="entry name" value="WecB-like"/>
</dbReference>
<dbReference type="CDD" id="cd03786">
    <property type="entry name" value="GTB_UDP-GlcNAc_2-Epimerase"/>
    <property type="match status" value="1"/>
</dbReference>
<proteinExistence type="inferred from homology"/>
<dbReference type="PANTHER" id="PTHR43174">
    <property type="entry name" value="UDP-N-ACETYLGLUCOSAMINE 2-EPIMERASE"/>
    <property type="match status" value="1"/>
</dbReference>
<reference evidence="6 7" key="1">
    <citation type="submission" date="2019-08" db="EMBL/GenBank/DDBJ databases">
        <title>Genome of Vicingus serpentipes NCIMB 15042.</title>
        <authorList>
            <person name="Bowman J.P."/>
        </authorList>
    </citation>
    <scope>NUCLEOTIDE SEQUENCE [LARGE SCALE GENOMIC DNA]</scope>
    <source>
        <strain evidence="6 7">NCIMB 15042</strain>
    </source>
</reference>
<keyword evidence="1 4" id="KW-0413">Isomerase</keyword>
<evidence type="ECO:0000256" key="1">
    <source>
        <dbReference type="ARBA" id="ARBA00023235"/>
    </source>
</evidence>